<protein>
    <submittedName>
        <fullName evidence="2">4a-hydroxytetrahydrobiopterin dehydratase</fullName>
    </submittedName>
</protein>
<reference evidence="2 3" key="1">
    <citation type="submission" date="2019-03" db="EMBL/GenBank/DDBJ databases">
        <title>Genomic Encyclopedia of Type Strains, Phase III (KMG-III): the genomes of soil and plant-associated and newly described type strains.</title>
        <authorList>
            <person name="Whitman W."/>
        </authorList>
    </citation>
    <scope>NUCLEOTIDE SEQUENCE [LARGE SCALE GENOMIC DNA]</scope>
    <source>
        <strain evidence="2 3">VKMAc-2574</strain>
    </source>
</reference>
<gene>
    <name evidence="2" type="ORF">EV137_0400</name>
</gene>
<dbReference type="InterPro" id="IPR041581">
    <property type="entry name" value="Glyoxalase_6"/>
</dbReference>
<dbReference type="Gene3D" id="3.10.180.10">
    <property type="entry name" value="2,3-Dihydroxybiphenyl 1,2-Dioxygenase, domain 1"/>
    <property type="match status" value="1"/>
</dbReference>
<dbReference type="SUPFAM" id="SSF54593">
    <property type="entry name" value="Glyoxalase/Bleomycin resistance protein/Dihydroxybiphenyl dioxygenase"/>
    <property type="match status" value="1"/>
</dbReference>
<proteinExistence type="predicted"/>
<accession>A0ABY2FK08</accession>
<dbReference type="Proteomes" id="UP000295060">
    <property type="component" value="Unassembled WGS sequence"/>
</dbReference>
<dbReference type="InterPro" id="IPR029068">
    <property type="entry name" value="Glyas_Bleomycin-R_OHBP_Dase"/>
</dbReference>
<evidence type="ECO:0000259" key="1">
    <source>
        <dbReference type="Pfam" id="PF18029"/>
    </source>
</evidence>
<dbReference type="EMBL" id="SODU01000001">
    <property type="protein sequence ID" value="TDW93129.1"/>
    <property type="molecule type" value="Genomic_DNA"/>
</dbReference>
<evidence type="ECO:0000313" key="3">
    <source>
        <dbReference type="Proteomes" id="UP000295060"/>
    </source>
</evidence>
<organism evidence="2 3">
    <name type="scientific">Kribbella pratensis</name>
    <dbReference type="NCBI Taxonomy" id="2512112"/>
    <lineage>
        <taxon>Bacteria</taxon>
        <taxon>Bacillati</taxon>
        <taxon>Actinomycetota</taxon>
        <taxon>Actinomycetes</taxon>
        <taxon>Propionibacteriales</taxon>
        <taxon>Kribbellaceae</taxon>
        <taxon>Kribbella</taxon>
    </lineage>
</organism>
<keyword evidence="3" id="KW-1185">Reference proteome</keyword>
<evidence type="ECO:0000313" key="2">
    <source>
        <dbReference type="EMBL" id="TDW93129.1"/>
    </source>
</evidence>
<feature type="domain" description="Glyoxalase-like" evidence="1">
    <location>
        <begin position="88"/>
        <end position="191"/>
    </location>
</feature>
<dbReference type="Pfam" id="PF18029">
    <property type="entry name" value="Glyoxalase_6"/>
    <property type="match status" value="1"/>
</dbReference>
<dbReference type="RefSeq" id="WP_134004517.1">
    <property type="nucleotide sequence ID" value="NZ_SODU01000001.1"/>
</dbReference>
<name>A0ABY2FK08_9ACTN</name>
<dbReference type="PANTHER" id="PTHR35908:SF1">
    <property type="entry name" value="CONSERVED PROTEIN"/>
    <property type="match status" value="1"/>
</dbReference>
<dbReference type="PANTHER" id="PTHR35908">
    <property type="entry name" value="HYPOTHETICAL FUSION PROTEIN"/>
    <property type="match status" value="1"/>
</dbReference>
<comment type="caution">
    <text evidence="2">The sequence shown here is derived from an EMBL/GenBank/DDBJ whole genome shotgun (WGS) entry which is preliminary data.</text>
</comment>
<sequence length="196" mass="20989">MVPETGPQDWRKLAQKLHARFLIDAYADGARFVAAVGEACQDAVPEVRLGASFVDVATRDAQLAGRISAIAAEHGLTADPTAVAQLEIGLDTADLVELGPFWAAVLTGSTESFTGNDILDPTGRVANLWFQGTTPHETPRQRFHLDLWLPPEVVQERIEAALAAGGKVVYDEEAPAFIVLADPQGNKVCLCTSEGR</sequence>